<feature type="compositionally biased region" description="Polar residues" evidence="1">
    <location>
        <begin position="72"/>
        <end position="86"/>
    </location>
</feature>
<organism evidence="2">
    <name type="scientific">Chlamydia pneumoniae</name>
    <name type="common">Chlamydophila pneumoniae</name>
    <dbReference type="NCBI Taxonomy" id="83558"/>
    <lineage>
        <taxon>Bacteria</taxon>
        <taxon>Pseudomonadati</taxon>
        <taxon>Chlamydiota</taxon>
        <taxon>Chlamydiia</taxon>
        <taxon>Chlamydiales</taxon>
        <taxon>Chlamydiaceae</taxon>
        <taxon>Chlamydia/Chlamydophila group</taxon>
        <taxon>Chlamydia</taxon>
    </lineage>
</organism>
<dbReference type="NCBIfam" id="NF046087">
    <property type="entry name" value="T3SS_scaff_SemD"/>
    <property type="match status" value="1"/>
</dbReference>
<protein>
    <submittedName>
        <fullName evidence="2">Uncharacterized protein</fullName>
    </submittedName>
</protein>
<evidence type="ECO:0000256" key="1">
    <source>
        <dbReference type="SAM" id="MobiDB-lite"/>
    </source>
</evidence>
<gene>
    <name evidence="2" type="ORF">BN1224_DC9_BU_01220</name>
</gene>
<feature type="region of interest" description="Disordered" evidence="1">
    <location>
        <begin position="1"/>
        <end position="138"/>
    </location>
</feature>
<proteinExistence type="predicted"/>
<dbReference type="AlphaFoldDB" id="A0A0F7X2J4"/>
<evidence type="ECO:0000313" key="2">
    <source>
        <dbReference type="EMBL" id="CRI42797.1"/>
    </source>
</evidence>
<feature type="compositionally biased region" description="Polar residues" evidence="1">
    <location>
        <begin position="20"/>
        <end position="50"/>
    </location>
</feature>
<feature type="compositionally biased region" description="Polar residues" evidence="1">
    <location>
        <begin position="123"/>
        <end position="135"/>
    </location>
</feature>
<name>A0A0F7X2J4_CHLPN</name>
<dbReference type="EMBL" id="LN847051">
    <property type="protein sequence ID" value="CRI42797.1"/>
    <property type="molecule type" value="Genomic_DNA"/>
</dbReference>
<reference evidence="2" key="1">
    <citation type="submission" date="2015-05" db="EMBL/GenBank/DDBJ databases">
        <authorList>
            <person name="Rattei Thomas"/>
        </authorList>
    </citation>
    <scope>NUCLEOTIDE SEQUENCE</scope>
    <source>
        <strain evidence="2">DC9</strain>
    </source>
</reference>
<sequence>MGINPSGNRSPDDVWVRGTQGDSSSTQGTGATNSNLGAHNVTTSTSQPQVASRAKQLWQTVREFFLGKKSPDSSQGASGPAMQSPSGPTIRPTRPAPPPPTTGGANAKRPATHGKGRAPQPPTAGSSSGSEQPTAMSPEVAKLVSELKDAVHSHAESQKVLKKVSQELQTKWTDWENNRGPDYPLHGYRVIARALQQTYTEQSMLIEGTSSTGPVPQAVTVAKDAVTQTVRGAIKNLENPKPGNDPDGVLMQVVIGLGIEGPTLDPGESIQNFLETRVSDFGGDDSDIDYTSDIARLGSALDRVRENHPNEMPRIWIALARELGAAVHSHATSVRIANAGKNHTRDVVRMANESSRLLQSMKVLSVGAWANTMTVLIGDLFE</sequence>
<accession>A0A0F7X2J4</accession>